<dbReference type="InterPro" id="IPR040442">
    <property type="entry name" value="Pyrv_kinase-like_dom_sf"/>
</dbReference>
<evidence type="ECO:0008006" key="2">
    <source>
        <dbReference type="Google" id="ProtNLM"/>
    </source>
</evidence>
<protein>
    <recommendedName>
        <fullName evidence="2">HpcH/HpaI aldolase/citrate lyase domain-containing protein</fullName>
    </recommendedName>
</protein>
<reference evidence="1" key="1">
    <citation type="journal article" date="2014" name="Front. Microbiol.">
        <title>High frequency of phylogenetically diverse reductive dehalogenase-homologous genes in deep subseafloor sedimentary metagenomes.</title>
        <authorList>
            <person name="Kawai M."/>
            <person name="Futagami T."/>
            <person name="Toyoda A."/>
            <person name="Takaki Y."/>
            <person name="Nishi S."/>
            <person name="Hori S."/>
            <person name="Arai W."/>
            <person name="Tsubouchi T."/>
            <person name="Morono Y."/>
            <person name="Uchiyama I."/>
            <person name="Ito T."/>
            <person name="Fujiyama A."/>
            <person name="Inagaki F."/>
            <person name="Takami H."/>
        </authorList>
    </citation>
    <scope>NUCLEOTIDE SEQUENCE</scope>
    <source>
        <strain evidence="1">Expedition CK06-06</strain>
    </source>
</reference>
<feature type="non-terminal residue" evidence="1">
    <location>
        <position position="85"/>
    </location>
</feature>
<dbReference type="InterPro" id="IPR015813">
    <property type="entry name" value="Pyrv/PenolPyrv_kinase-like_dom"/>
</dbReference>
<accession>X1NMD7</accession>
<comment type="caution">
    <text evidence="1">The sequence shown here is derived from an EMBL/GenBank/DDBJ whole genome shotgun (WGS) entry which is preliminary data.</text>
</comment>
<proteinExistence type="predicted"/>
<gene>
    <name evidence="1" type="ORF">S06H3_36943</name>
</gene>
<dbReference type="EMBL" id="BARV01022397">
    <property type="protein sequence ID" value="GAI19844.1"/>
    <property type="molecule type" value="Genomic_DNA"/>
</dbReference>
<name>X1NMD7_9ZZZZ</name>
<dbReference type="GO" id="GO:0003824">
    <property type="term" value="F:catalytic activity"/>
    <property type="evidence" value="ECO:0007669"/>
    <property type="project" value="InterPro"/>
</dbReference>
<dbReference type="AlphaFoldDB" id="X1NMD7"/>
<sequence length="85" mass="9734">MEKNVTYNFKLKMQSGKKVFGQAVGPGNDPEKTVRALKDFGYDFILLDNEHCLLNKETIYSYVRAATEMDITIWVRPEENAAPFS</sequence>
<dbReference type="SUPFAM" id="SSF51621">
    <property type="entry name" value="Phosphoenolpyruvate/pyruvate domain"/>
    <property type="match status" value="1"/>
</dbReference>
<dbReference type="Gene3D" id="3.20.20.60">
    <property type="entry name" value="Phosphoenolpyruvate-binding domains"/>
    <property type="match status" value="1"/>
</dbReference>
<evidence type="ECO:0000313" key="1">
    <source>
        <dbReference type="EMBL" id="GAI19844.1"/>
    </source>
</evidence>
<organism evidence="1">
    <name type="scientific">marine sediment metagenome</name>
    <dbReference type="NCBI Taxonomy" id="412755"/>
    <lineage>
        <taxon>unclassified sequences</taxon>
        <taxon>metagenomes</taxon>
        <taxon>ecological metagenomes</taxon>
    </lineage>
</organism>